<feature type="region of interest" description="Disordered" evidence="1">
    <location>
        <begin position="165"/>
        <end position="199"/>
    </location>
</feature>
<dbReference type="Proteomes" id="UP000887565">
    <property type="component" value="Unplaced"/>
</dbReference>
<reference evidence="3" key="1">
    <citation type="submission" date="2022-11" db="UniProtKB">
        <authorList>
            <consortium name="WormBaseParasite"/>
        </authorList>
    </citation>
    <scope>IDENTIFICATION</scope>
</reference>
<evidence type="ECO:0000313" key="3">
    <source>
        <dbReference type="WBParaSite" id="nRc.2.0.1.t23674-RA"/>
    </source>
</evidence>
<dbReference type="AlphaFoldDB" id="A0A915JB16"/>
<evidence type="ECO:0000313" key="2">
    <source>
        <dbReference type="Proteomes" id="UP000887565"/>
    </source>
</evidence>
<feature type="compositionally biased region" description="Basic and acidic residues" evidence="1">
    <location>
        <begin position="179"/>
        <end position="192"/>
    </location>
</feature>
<accession>A0A915JB16</accession>
<protein>
    <submittedName>
        <fullName evidence="3">Uncharacterized protein</fullName>
    </submittedName>
</protein>
<dbReference type="WBParaSite" id="nRc.2.0.1.t23674-RA">
    <property type="protein sequence ID" value="nRc.2.0.1.t23674-RA"/>
    <property type="gene ID" value="nRc.2.0.1.g23674"/>
</dbReference>
<organism evidence="2 3">
    <name type="scientific">Romanomermis culicivorax</name>
    <name type="common">Nematode worm</name>
    <dbReference type="NCBI Taxonomy" id="13658"/>
    <lineage>
        <taxon>Eukaryota</taxon>
        <taxon>Metazoa</taxon>
        <taxon>Ecdysozoa</taxon>
        <taxon>Nematoda</taxon>
        <taxon>Enoplea</taxon>
        <taxon>Dorylaimia</taxon>
        <taxon>Mermithida</taxon>
        <taxon>Mermithoidea</taxon>
        <taxon>Mermithidae</taxon>
        <taxon>Romanomermis</taxon>
    </lineage>
</organism>
<evidence type="ECO:0000256" key="1">
    <source>
        <dbReference type="SAM" id="MobiDB-lite"/>
    </source>
</evidence>
<sequence>MFVVYSRGKSDLVPLYVDRVLNFDVLEAEEKREILKNMGTCANFNLKVTSHDCTKRPFFDFKTNFGMPLIRVADSDKAVTRHHEEQLIRRVQLLMFLRQNMEKARNLCYMIERREKLKRQEYTAALEYILKLHDNFTELKFSSSSSSTTSKSTAHRILTDSHLLNTVGFKSPPPPPPATDDHASPGGSDKRHLQQFRGVNSKRVKTPSKLNNKIAEFPPRNHRLVKTTPPEHLSVIKNYASSRPKNFMSSPMNFLRHGNYDHSQNRCDFASNARKRSASTSKMKNRLDRNLVIDAKRQRRHVMPFSASVKSAFCRIVVLLPWECQ</sequence>
<keyword evidence="2" id="KW-1185">Reference proteome</keyword>
<proteinExistence type="predicted"/>
<name>A0A915JB16_ROMCU</name>